<protein>
    <recommendedName>
        <fullName evidence="3">Membrane dipeptidase</fullName>
    </recommendedName>
</protein>
<evidence type="ECO:0000313" key="2">
    <source>
        <dbReference type="Proteomes" id="UP000653480"/>
    </source>
</evidence>
<dbReference type="Gene3D" id="3.20.20.140">
    <property type="entry name" value="Metal-dependent hydrolases"/>
    <property type="match status" value="1"/>
</dbReference>
<dbReference type="Proteomes" id="UP000653480">
    <property type="component" value="Unassembled WGS sequence"/>
</dbReference>
<dbReference type="RefSeq" id="WP_142574273.1">
    <property type="nucleotide sequence ID" value="NZ_BMMN01000003.1"/>
</dbReference>
<dbReference type="Pfam" id="PF01244">
    <property type="entry name" value="Peptidase_M19"/>
    <property type="match status" value="1"/>
</dbReference>
<organism evidence="1 2">
    <name type="scientific">Microbispora bryophytorum</name>
    <dbReference type="NCBI Taxonomy" id="1460882"/>
    <lineage>
        <taxon>Bacteria</taxon>
        <taxon>Bacillati</taxon>
        <taxon>Actinomycetota</taxon>
        <taxon>Actinomycetes</taxon>
        <taxon>Streptosporangiales</taxon>
        <taxon>Streptosporangiaceae</taxon>
        <taxon>Microbispora</taxon>
    </lineage>
</organism>
<comment type="caution">
    <text evidence="1">The sequence shown here is derived from an EMBL/GenBank/DDBJ whole genome shotgun (WGS) entry which is preliminary data.</text>
</comment>
<dbReference type="AlphaFoldDB" id="A0A8H9H3B5"/>
<dbReference type="PANTHER" id="PTHR10443">
    <property type="entry name" value="MICROSOMAL DIPEPTIDASE"/>
    <property type="match status" value="1"/>
</dbReference>
<dbReference type="EMBL" id="BMMN01000003">
    <property type="protein sequence ID" value="GGO09102.1"/>
    <property type="molecule type" value="Genomic_DNA"/>
</dbReference>
<dbReference type="OrthoDB" id="9804920at2"/>
<reference evidence="1" key="1">
    <citation type="journal article" date="2014" name="Int. J. Syst. Evol. Microbiol.">
        <title>Complete genome sequence of Corynebacterium casei LMG S-19264T (=DSM 44701T), isolated from a smear-ripened cheese.</title>
        <authorList>
            <consortium name="US DOE Joint Genome Institute (JGI-PGF)"/>
            <person name="Walter F."/>
            <person name="Albersmeier A."/>
            <person name="Kalinowski J."/>
            <person name="Ruckert C."/>
        </authorList>
    </citation>
    <scope>NUCLEOTIDE SEQUENCE</scope>
    <source>
        <strain evidence="1">CGMCC 4.7138</strain>
    </source>
</reference>
<evidence type="ECO:0008006" key="3">
    <source>
        <dbReference type="Google" id="ProtNLM"/>
    </source>
</evidence>
<dbReference type="GO" id="GO:0006508">
    <property type="term" value="P:proteolysis"/>
    <property type="evidence" value="ECO:0007669"/>
    <property type="project" value="InterPro"/>
</dbReference>
<reference evidence="1" key="2">
    <citation type="submission" date="2020-09" db="EMBL/GenBank/DDBJ databases">
        <authorList>
            <person name="Sun Q."/>
            <person name="Zhou Y."/>
        </authorList>
    </citation>
    <scope>NUCLEOTIDE SEQUENCE</scope>
    <source>
        <strain evidence="1">CGMCC 4.7138</strain>
    </source>
</reference>
<proteinExistence type="predicted"/>
<accession>A0A8H9H3B5</accession>
<dbReference type="InterPro" id="IPR008257">
    <property type="entry name" value="Pept_M19"/>
</dbReference>
<sequence length="247" mass="26534">MNYPVPSLPYPLRGVRRTPPAPPSVELLPTLHRLGVRVASIAHWGRTPLADGSGEDATGGRLTHAGVAAVREMERLGMIFDVSHLGARGVEHVLELATRPVMATHSSARALRDHHRNLTDDQIRGVAATGGVVCVNFFPVFLAEDPADHTVDRLVDHIEHVAGSPGSTTWGWDPTSYARCCTTSLPRAVRASTESTPTPPCPGWTGHAGCPLVTEALLRRGRSGDEILKILGGNVRRLFLAELGRPL</sequence>
<name>A0A8H9H3B5_9ACTN</name>
<dbReference type="PROSITE" id="PS51365">
    <property type="entry name" value="RENAL_DIPEPTIDASE_2"/>
    <property type="match status" value="1"/>
</dbReference>
<dbReference type="GO" id="GO:0070573">
    <property type="term" value="F:metallodipeptidase activity"/>
    <property type="evidence" value="ECO:0007669"/>
    <property type="project" value="InterPro"/>
</dbReference>
<evidence type="ECO:0000313" key="1">
    <source>
        <dbReference type="EMBL" id="GGO09102.1"/>
    </source>
</evidence>
<gene>
    <name evidence="1" type="ORF">GCM10011574_24200</name>
</gene>
<dbReference type="PANTHER" id="PTHR10443:SF12">
    <property type="entry name" value="DIPEPTIDASE"/>
    <property type="match status" value="1"/>
</dbReference>
<dbReference type="SUPFAM" id="SSF51556">
    <property type="entry name" value="Metallo-dependent hydrolases"/>
    <property type="match status" value="1"/>
</dbReference>
<keyword evidence="2" id="KW-1185">Reference proteome</keyword>
<dbReference type="InterPro" id="IPR032466">
    <property type="entry name" value="Metal_Hydrolase"/>
</dbReference>